<dbReference type="OrthoDB" id="3255427at2759"/>
<dbReference type="AlphaFoldDB" id="A0A1Y2ADG0"/>
<protein>
    <submittedName>
        <fullName evidence="2">Uncharacterized protein</fullName>
    </submittedName>
</protein>
<feature type="compositionally biased region" description="Low complexity" evidence="1">
    <location>
        <begin position="47"/>
        <end position="60"/>
    </location>
</feature>
<feature type="compositionally biased region" description="Polar residues" evidence="1">
    <location>
        <begin position="36"/>
        <end position="46"/>
    </location>
</feature>
<dbReference type="EMBL" id="MCFC01000133">
    <property type="protein sequence ID" value="ORY20504.1"/>
    <property type="molecule type" value="Genomic_DNA"/>
</dbReference>
<feature type="compositionally biased region" description="Polar residues" evidence="1">
    <location>
        <begin position="97"/>
        <end position="111"/>
    </location>
</feature>
<feature type="region of interest" description="Disordered" evidence="1">
    <location>
        <begin position="1"/>
        <end position="138"/>
    </location>
</feature>
<dbReference type="InParanoid" id="A0A1Y2ADG0"/>
<accession>A0A1Y2ADG0</accession>
<dbReference type="STRING" id="71784.A0A1Y2ADG0"/>
<evidence type="ECO:0000313" key="3">
    <source>
        <dbReference type="Proteomes" id="UP000193986"/>
    </source>
</evidence>
<dbReference type="Proteomes" id="UP000193986">
    <property type="component" value="Unassembled WGS sequence"/>
</dbReference>
<feature type="compositionally biased region" description="Low complexity" evidence="1">
    <location>
        <begin position="71"/>
        <end position="91"/>
    </location>
</feature>
<comment type="caution">
    <text evidence="2">The sequence shown here is derived from an EMBL/GenBank/DDBJ whole genome shotgun (WGS) entry which is preliminary data.</text>
</comment>
<proteinExistence type="predicted"/>
<feature type="compositionally biased region" description="Polar residues" evidence="1">
    <location>
        <begin position="121"/>
        <end position="131"/>
    </location>
</feature>
<sequence length="396" mass="43556">MPLHLPSLGHHRSSSRSDKDAEETYVPTSPKAATRVTIQPQPHRSVTSSSSSSTTGGSSSHPPSILRKTTTRSSLDTTSSPTSSASASAPSFAHRMSSLSMDRTETISSDPYTDDERDDTSTPATSVSSLHGQCPLPSSSPSTKFPFFVMSLSSTSTLSFIALPTAMRPKILDAIHQAWKKGISKAGQVDYAPELMKKHKEKGCDGGVWEVQMKGNCWMPDSAEQVSSKRILINIMTAVAREGYSLTSSFRTSAKDSGKDTLIFLQGEPDPDPIFFAVAFYSHDRVWIIDAEADVGQALEDGIKNFWVDGIKDIRTRERHCREIRLRGSPWTAHSTSALISARCIHLGIMKNITHYERGYDFVGSVDMADKEEAELPCTFYRAKWGPERAVWKMAE</sequence>
<gene>
    <name evidence="2" type="ORF">BCR39DRAFT_555274</name>
</gene>
<evidence type="ECO:0000256" key="1">
    <source>
        <dbReference type="SAM" id="MobiDB-lite"/>
    </source>
</evidence>
<dbReference type="PANTHER" id="PTHR38696:SF1">
    <property type="entry name" value="MEDIATOR OF RNA POLYMERASE II TRANSCRIPTION SUBUNIT 13"/>
    <property type="match status" value="1"/>
</dbReference>
<organism evidence="2 3">
    <name type="scientific">Naematelia encephala</name>
    <dbReference type="NCBI Taxonomy" id="71784"/>
    <lineage>
        <taxon>Eukaryota</taxon>
        <taxon>Fungi</taxon>
        <taxon>Dikarya</taxon>
        <taxon>Basidiomycota</taxon>
        <taxon>Agaricomycotina</taxon>
        <taxon>Tremellomycetes</taxon>
        <taxon>Tremellales</taxon>
        <taxon>Naemateliaceae</taxon>
        <taxon>Naematelia</taxon>
    </lineage>
</organism>
<name>A0A1Y2ADG0_9TREE</name>
<dbReference type="PANTHER" id="PTHR38696">
    <property type="entry name" value="MEDIATOR OF RNA POLYMERASE II TRANSCRIPTION SUBUNIT 13"/>
    <property type="match status" value="1"/>
</dbReference>
<keyword evidence="3" id="KW-1185">Reference proteome</keyword>
<evidence type="ECO:0000313" key="2">
    <source>
        <dbReference type="EMBL" id="ORY20504.1"/>
    </source>
</evidence>
<reference evidence="2 3" key="1">
    <citation type="submission" date="2016-07" db="EMBL/GenBank/DDBJ databases">
        <title>Pervasive Adenine N6-methylation of Active Genes in Fungi.</title>
        <authorList>
            <consortium name="DOE Joint Genome Institute"/>
            <person name="Mondo S.J."/>
            <person name="Dannebaum R.O."/>
            <person name="Kuo R.C."/>
            <person name="Labutti K."/>
            <person name="Haridas S."/>
            <person name="Kuo A."/>
            <person name="Salamov A."/>
            <person name="Ahrendt S.R."/>
            <person name="Lipzen A."/>
            <person name="Sullivan W."/>
            <person name="Andreopoulos W.B."/>
            <person name="Clum A."/>
            <person name="Lindquist E."/>
            <person name="Daum C."/>
            <person name="Ramamoorthy G.K."/>
            <person name="Gryganskyi A."/>
            <person name="Culley D."/>
            <person name="Magnuson J.K."/>
            <person name="James T.Y."/>
            <person name="O'Malley M.A."/>
            <person name="Stajich J.E."/>
            <person name="Spatafora J.W."/>
            <person name="Visel A."/>
            <person name="Grigoriev I.V."/>
        </authorList>
    </citation>
    <scope>NUCLEOTIDE SEQUENCE [LARGE SCALE GENOMIC DNA]</scope>
    <source>
        <strain evidence="2 3">68-887.2</strain>
    </source>
</reference>